<evidence type="ECO:0000256" key="1">
    <source>
        <dbReference type="ARBA" id="ARBA00005594"/>
    </source>
</evidence>
<dbReference type="GO" id="GO:0004830">
    <property type="term" value="F:tryptophan-tRNA ligase activity"/>
    <property type="evidence" value="ECO:0007669"/>
    <property type="project" value="UniProtKB-UniRule"/>
</dbReference>
<feature type="binding site" evidence="9">
    <location>
        <position position="195"/>
    </location>
    <ligand>
        <name>ATP</name>
        <dbReference type="ChEBI" id="CHEBI:30616"/>
    </ligand>
</feature>
<dbReference type="GO" id="GO:0005829">
    <property type="term" value="C:cytosol"/>
    <property type="evidence" value="ECO:0007669"/>
    <property type="project" value="TreeGrafter"/>
</dbReference>
<evidence type="ECO:0000256" key="5">
    <source>
        <dbReference type="ARBA" id="ARBA00022840"/>
    </source>
</evidence>
<dbReference type="SUPFAM" id="SSF52374">
    <property type="entry name" value="Nucleotidylyl transferase"/>
    <property type="match status" value="1"/>
</dbReference>
<feature type="binding site" evidence="9">
    <location>
        <begin position="11"/>
        <end position="13"/>
    </location>
    <ligand>
        <name>ATP</name>
        <dbReference type="ChEBI" id="CHEBI:30616"/>
    </ligand>
</feature>
<dbReference type="AlphaFoldDB" id="A0A7W1XUQ7"/>
<dbReference type="NCBIfam" id="NF009207">
    <property type="entry name" value="PRK12556.1"/>
    <property type="match status" value="1"/>
</dbReference>
<evidence type="ECO:0000313" key="11">
    <source>
        <dbReference type="EMBL" id="MBA4603648.1"/>
    </source>
</evidence>
<dbReference type="FunFam" id="1.10.240.10:FF:000005">
    <property type="entry name" value="Tryptophan--tRNA ligase"/>
    <property type="match status" value="1"/>
</dbReference>
<keyword evidence="7 9" id="KW-0030">Aminoacyl-tRNA synthetase</keyword>
<reference evidence="11 12" key="1">
    <citation type="submission" date="2020-07" db="EMBL/GenBank/DDBJ databases">
        <title>Thermoactinomyces phylogeny.</title>
        <authorList>
            <person name="Dunlap C."/>
        </authorList>
    </citation>
    <scope>NUCLEOTIDE SEQUENCE [LARGE SCALE GENOMIC DNA]</scope>
    <source>
        <strain evidence="11 12">AMNI-1</strain>
    </source>
</reference>
<evidence type="ECO:0000256" key="4">
    <source>
        <dbReference type="ARBA" id="ARBA00022741"/>
    </source>
</evidence>
<evidence type="ECO:0000256" key="9">
    <source>
        <dbReference type="HAMAP-Rule" id="MF_00140"/>
    </source>
</evidence>
<feature type="short sequence motif" description="'KMSKS' region" evidence="9">
    <location>
        <begin position="202"/>
        <end position="206"/>
    </location>
</feature>
<name>A0A7W1XUQ7_9BACL</name>
<evidence type="ECO:0000256" key="2">
    <source>
        <dbReference type="ARBA" id="ARBA00022490"/>
    </source>
</evidence>
<dbReference type="CDD" id="cd00806">
    <property type="entry name" value="TrpRS_core"/>
    <property type="match status" value="1"/>
</dbReference>
<dbReference type="InterPro" id="IPR024109">
    <property type="entry name" value="Trp-tRNA-ligase_bac-type"/>
</dbReference>
<sequence length="331" mass="37763">MNAPNVLTGIKPTGQPHLANYIAAIKPALELAQQPNQQALYFVANYHALISVHDPEVFRNYTNEVAATWLALGLDPDKVIFYRQTDVPEILELYWVLSCFTPKGLMNRAHAYKAIVDKNAEEGLDVDTGVNMGLYTYPILMAVDILLFQTDLVPVGKDQIQHIEIARDIADNFNRTYGETFRLPKYFVKEETAVVPGLDGRKMSKSYGNTIPLFASSKELRKLIMKIKTDSTPPEAPKDPETSTLFTLYREFATPQQVEEMKRKYQTGIGWGQVKQELFEVIDEALREPREKYHAYLEQPEELNRILEQGAKRAREIARKTLQDVRNRIGC</sequence>
<comment type="similarity">
    <text evidence="1 9 10">Belongs to the class-I aminoacyl-tRNA synthetase family.</text>
</comment>
<dbReference type="Gene3D" id="1.10.240.10">
    <property type="entry name" value="Tyrosyl-Transfer RNA Synthetase"/>
    <property type="match status" value="1"/>
</dbReference>
<gene>
    <name evidence="9" type="primary">trpS</name>
    <name evidence="11" type="ORF">H2C83_15370</name>
</gene>
<keyword evidence="5 9" id="KW-0067">ATP-binding</keyword>
<dbReference type="Gene3D" id="3.40.50.620">
    <property type="entry name" value="HUPs"/>
    <property type="match status" value="1"/>
</dbReference>
<dbReference type="PANTHER" id="PTHR43766">
    <property type="entry name" value="TRYPTOPHAN--TRNA LIGASE, MITOCHONDRIAL"/>
    <property type="match status" value="1"/>
</dbReference>
<evidence type="ECO:0000256" key="3">
    <source>
        <dbReference type="ARBA" id="ARBA00022598"/>
    </source>
</evidence>
<dbReference type="GO" id="GO:0005524">
    <property type="term" value="F:ATP binding"/>
    <property type="evidence" value="ECO:0007669"/>
    <property type="project" value="UniProtKB-UniRule"/>
</dbReference>
<feature type="binding site" evidence="9">
    <location>
        <begin position="202"/>
        <end position="206"/>
    </location>
    <ligand>
        <name>ATP</name>
        <dbReference type="ChEBI" id="CHEBI:30616"/>
    </ligand>
</feature>
<keyword evidence="12" id="KW-1185">Reference proteome</keyword>
<dbReference type="Proteomes" id="UP000538292">
    <property type="component" value="Unassembled WGS sequence"/>
</dbReference>
<organism evidence="11 12">
    <name type="scientific">Thermoactinomyces mirandus</name>
    <dbReference type="NCBI Taxonomy" id="2756294"/>
    <lineage>
        <taxon>Bacteria</taxon>
        <taxon>Bacillati</taxon>
        <taxon>Bacillota</taxon>
        <taxon>Bacilli</taxon>
        <taxon>Bacillales</taxon>
        <taxon>Thermoactinomycetaceae</taxon>
        <taxon>Thermoactinomyces</taxon>
    </lineage>
</organism>
<evidence type="ECO:0000256" key="10">
    <source>
        <dbReference type="RuleBase" id="RU363036"/>
    </source>
</evidence>
<dbReference type="InterPro" id="IPR002305">
    <property type="entry name" value="aa-tRNA-synth_Ic"/>
</dbReference>
<comment type="caution">
    <text evidence="11">The sequence shown here is derived from an EMBL/GenBank/DDBJ whole genome shotgun (WGS) entry which is preliminary data.</text>
</comment>
<accession>A0A7W1XUQ7</accession>
<comment type="function">
    <text evidence="9">Catalyzes the attachment of tryptophan to tRNA(Trp).</text>
</comment>
<keyword evidence="2 9" id="KW-0963">Cytoplasm</keyword>
<keyword evidence="3 9" id="KW-0436">Ligase</keyword>
<dbReference type="InterPro" id="IPR050203">
    <property type="entry name" value="Trp-tRNA_synthetase"/>
</dbReference>
<comment type="caution">
    <text evidence="9">Lacks conserved residue(s) required for the propagation of feature annotation.</text>
</comment>
<dbReference type="Pfam" id="PF00579">
    <property type="entry name" value="tRNA-synt_1b"/>
    <property type="match status" value="1"/>
</dbReference>
<dbReference type="InterPro" id="IPR014729">
    <property type="entry name" value="Rossmann-like_a/b/a_fold"/>
</dbReference>
<dbReference type="InterPro" id="IPR002306">
    <property type="entry name" value="Trp-tRNA-ligase"/>
</dbReference>
<feature type="binding site" evidence="9">
    <location>
        <begin position="156"/>
        <end position="158"/>
    </location>
    <ligand>
        <name>ATP</name>
        <dbReference type="ChEBI" id="CHEBI:30616"/>
    </ligand>
</feature>
<protein>
    <recommendedName>
        <fullName evidence="9">Tryptophan--tRNA ligase</fullName>
        <ecNumber evidence="9">6.1.1.2</ecNumber>
    </recommendedName>
    <alternativeName>
        <fullName evidence="9">Tryptophanyl-tRNA synthetase</fullName>
        <shortName evidence="9">TrpRS</shortName>
    </alternativeName>
</protein>
<dbReference type="HAMAP" id="MF_00140_B">
    <property type="entry name" value="Trp_tRNA_synth_B"/>
    <property type="match status" value="1"/>
</dbReference>
<comment type="subcellular location">
    <subcellularLocation>
        <location evidence="9">Cytoplasm</location>
    </subcellularLocation>
</comment>
<evidence type="ECO:0000256" key="7">
    <source>
        <dbReference type="ARBA" id="ARBA00023146"/>
    </source>
</evidence>
<feature type="binding site" evidence="9">
    <location>
        <position position="144"/>
    </location>
    <ligand>
        <name>L-tryptophan</name>
        <dbReference type="ChEBI" id="CHEBI:57912"/>
    </ligand>
</feature>
<proteinExistence type="inferred from homology"/>
<dbReference type="RefSeq" id="WP_181742123.1">
    <property type="nucleotide sequence ID" value="NZ_JACEOL010000064.1"/>
</dbReference>
<comment type="subunit">
    <text evidence="9">Homodimer.</text>
</comment>
<dbReference type="NCBIfam" id="TIGR00233">
    <property type="entry name" value="trpS"/>
    <property type="match status" value="1"/>
</dbReference>
<dbReference type="EMBL" id="JACEOL010000064">
    <property type="protein sequence ID" value="MBA4603648.1"/>
    <property type="molecule type" value="Genomic_DNA"/>
</dbReference>
<dbReference type="PANTHER" id="PTHR43766:SF1">
    <property type="entry name" value="TRYPTOPHAN--TRNA LIGASE, MITOCHONDRIAL"/>
    <property type="match status" value="1"/>
</dbReference>
<dbReference type="PRINTS" id="PR01039">
    <property type="entry name" value="TRNASYNTHTRP"/>
</dbReference>
<evidence type="ECO:0000313" key="12">
    <source>
        <dbReference type="Proteomes" id="UP000538292"/>
    </source>
</evidence>
<evidence type="ECO:0000256" key="8">
    <source>
        <dbReference type="ARBA" id="ARBA00049929"/>
    </source>
</evidence>
<dbReference type="FunFam" id="3.40.50.620:FF:000144">
    <property type="entry name" value="Tryptophan--tRNA ligase"/>
    <property type="match status" value="1"/>
</dbReference>
<comment type="catalytic activity">
    <reaction evidence="8 9">
        <text>tRNA(Trp) + L-tryptophan + ATP = L-tryptophyl-tRNA(Trp) + AMP + diphosphate + H(+)</text>
        <dbReference type="Rhea" id="RHEA:24080"/>
        <dbReference type="Rhea" id="RHEA-COMP:9671"/>
        <dbReference type="Rhea" id="RHEA-COMP:9705"/>
        <dbReference type="ChEBI" id="CHEBI:15378"/>
        <dbReference type="ChEBI" id="CHEBI:30616"/>
        <dbReference type="ChEBI" id="CHEBI:33019"/>
        <dbReference type="ChEBI" id="CHEBI:57912"/>
        <dbReference type="ChEBI" id="CHEBI:78442"/>
        <dbReference type="ChEBI" id="CHEBI:78535"/>
        <dbReference type="ChEBI" id="CHEBI:456215"/>
        <dbReference type="EC" id="6.1.1.2"/>
    </reaction>
</comment>
<dbReference type="GO" id="GO:0006436">
    <property type="term" value="P:tryptophanyl-tRNA aminoacylation"/>
    <property type="evidence" value="ECO:0007669"/>
    <property type="project" value="UniProtKB-UniRule"/>
</dbReference>
<keyword evidence="4 9" id="KW-0547">Nucleotide-binding</keyword>
<evidence type="ECO:0000256" key="6">
    <source>
        <dbReference type="ARBA" id="ARBA00022917"/>
    </source>
</evidence>
<dbReference type="EC" id="6.1.1.2" evidence="9"/>
<keyword evidence="6 9" id="KW-0648">Protein biosynthesis</keyword>